<feature type="signal peptide" evidence="6">
    <location>
        <begin position="1"/>
        <end position="16"/>
    </location>
</feature>
<dbReference type="Pfam" id="PF04042">
    <property type="entry name" value="DNA_pol_E_B"/>
    <property type="match status" value="1"/>
</dbReference>
<dbReference type="InterPro" id="IPR007185">
    <property type="entry name" value="DNA_pol_a/d/e_bsu"/>
</dbReference>
<evidence type="ECO:0000256" key="2">
    <source>
        <dbReference type="ARBA" id="ARBA00007299"/>
    </source>
</evidence>
<keyword evidence="4" id="KW-0235">DNA replication</keyword>
<dbReference type="PANTHER" id="PTHR23061:SF12">
    <property type="entry name" value="DNA POLYMERASE ALPHA SUBUNIT B"/>
    <property type="match status" value="1"/>
</dbReference>
<dbReference type="EMBL" id="BDIP01000193">
    <property type="protein sequence ID" value="GIQ80559.1"/>
    <property type="molecule type" value="Genomic_DNA"/>
</dbReference>
<dbReference type="PANTHER" id="PTHR23061">
    <property type="entry name" value="DNA POLYMERASE 2 ALPHA 70 KDA SUBUNIT"/>
    <property type="match status" value="1"/>
</dbReference>
<keyword evidence="6" id="KW-0732">Signal</keyword>
<proteinExistence type="inferred from homology"/>
<comment type="similarity">
    <text evidence="2">Belongs to the DNA polymerase alpha subunit B family.</text>
</comment>
<evidence type="ECO:0000313" key="8">
    <source>
        <dbReference type="EMBL" id="GIQ80559.1"/>
    </source>
</evidence>
<evidence type="ECO:0000256" key="4">
    <source>
        <dbReference type="ARBA" id="ARBA00022705"/>
    </source>
</evidence>
<keyword evidence="9" id="KW-1185">Reference proteome</keyword>
<organism evidence="8 9">
    <name type="scientific">Kipferlia bialata</name>
    <dbReference type="NCBI Taxonomy" id="797122"/>
    <lineage>
        <taxon>Eukaryota</taxon>
        <taxon>Metamonada</taxon>
        <taxon>Carpediemonas-like organisms</taxon>
        <taxon>Kipferlia</taxon>
    </lineage>
</organism>
<sequence>MYCYLLSLTLRGGVIAVHGVENTFQGEVYLSAKKVGISLPATQRYTQANPPPSTGVEHTMMVAAGPFIICDPKDKAKVAVGGIRAVCQAAREQRVDVLALQGPLFAADVPLLSDNVRVAMGLEMDNPHNCLAALIADGVRVVITPGPEGRFCRPVMPQPAYDKKIAALLSEATLVSNPCTLEFGGARVCLARLGLLDYASFVPKPPIQDMYSTLCNTIIGQRSLSPVYPGVPVLDSQTECLDIPCGWGEAVDKSGGNVSNALRDPLPDVLVLPEFCKVDVLTKAAGVVCVNPGQVSFKHRVGTCCVIAVQGTSVRASIVQLRKPDQKASQ</sequence>
<dbReference type="GO" id="GO:0005658">
    <property type="term" value="C:alpha DNA polymerase:primase complex"/>
    <property type="evidence" value="ECO:0007669"/>
    <property type="project" value="TreeGrafter"/>
</dbReference>
<protein>
    <recommendedName>
        <fullName evidence="3">DNA polymerase alpha subunit B</fullName>
    </recommendedName>
</protein>
<evidence type="ECO:0000259" key="7">
    <source>
        <dbReference type="Pfam" id="PF04042"/>
    </source>
</evidence>
<dbReference type="InterPro" id="IPR016722">
    <property type="entry name" value="DNA_pol_alpha_bsu"/>
</dbReference>
<feature type="chain" id="PRO_5039948331" description="DNA polymerase alpha subunit B" evidence="6">
    <location>
        <begin position="17"/>
        <end position="330"/>
    </location>
</feature>
<gene>
    <name evidence="8" type="ORF">KIPB_001378</name>
</gene>
<comment type="caution">
    <text evidence="8">The sequence shown here is derived from an EMBL/GenBank/DDBJ whole genome shotgun (WGS) entry which is preliminary data.</text>
</comment>
<evidence type="ECO:0000313" key="9">
    <source>
        <dbReference type="Proteomes" id="UP000265618"/>
    </source>
</evidence>
<reference evidence="8 9" key="1">
    <citation type="journal article" date="2018" name="PLoS ONE">
        <title>The draft genome of Kipferlia bialata reveals reductive genome evolution in fornicate parasites.</title>
        <authorList>
            <person name="Tanifuji G."/>
            <person name="Takabayashi S."/>
            <person name="Kume K."/>
            <person name="Takagi M."/>
            <person name="Nakayama T."/>
            <person name="Kamikawa R."/>
            <person name="Inagaki Y."/>
            <person name="Hashimoto T."/>
        </authorList>
    </citation>
    <scope>NUCLEOTIDE SEQUENCE [LARGE SCALE GENOMIC DNA]</scope>
    <source>
        <strain evidence="8">NY0173</strain>
    </source>
</reference>
<comment type="subcellular location">
    <subcellularLocation>
        <location evidence="1">Nucleus</location>
    </subcellularLocation>
</comment>
<name>A0A9K3CNV6_9EUKA</name>
<keyword evidence="5" id="KW-0539">Nucleus</keyword>
<dbReference type="Proteomes" id="UP000265618">
    <property type="component" value="Unassembled WGS sequence"/>
</dbReference>
<evidence type="ECO:0000256" key="1">
    <source>
        <dbReference type="ARBA" id="ARBA00004123"/>
    </source>
</evidence>
<dbReference type="GO" id="GO:0003677">
    <property type="term" value="F:DNA binding"/>
    <property type="evidence" value="ECO:0007669"/>
    <property type="project" value="InterPro"/>
</dbReference>
<dbReference type="Gene3D" id="3.60.21.60">
    <property type="match status" value="1"/>
</dbReference>
<dbReference type="OrthoDB" id="336885at2759"/>
<dbReference type="AlphaFoldDB" id="A0A9K3CNV6"/>
<feature type="domain" description="DNA polymerase alpha/delta/epsilon subunit B" evidence="7">
    <location>
        <begin position="83"/>
        <end position="274"/>
    </location>
</feature>
<evidence type="ECO:0000256" key="3">
    <source>
        <dbReference type="ARBA" id="ARBA00018596"/>
    </source>
</evidence>
<evidence type="ECO:0000256" key="5">
    <source>
        <dbReference type="ARBA" id="ARBA00023242"/>
    </source>
</evidence>
<dbReference type="GO" id="GO:0006270">
    <property type="term" value="P:DNA replication initiation"/>
    <property type="evidence" value="ECO:0007669"/>
    <property type="project" value="TreeGrafter"/>
</dbReference>
<accession>A0A9K3CNV6</accession>
<evidence type="ECO:0000256" key="6">
    <source>
        <dbReference type="SAM" id="SignalP"/>
    </source>
</evidence>